<feature type="domain" description="GP-PDE" evidence="9">
    <location>
        <begin position="51"/>
        <end position="486"/>
    </location>
</feature>
<dbReference type="InterPro" id="IPR030395">
    <property type="entry name" value="GP_PDE_dom"/>
</dbReference>
<gene>
    <name evidence="10" type="ORF">PSNMU_V1.4_AUG-EV-PASAV3_0103670</name>
</gene>
<dbReference type="GO" id="GO:0008889">
    <property type="term" value="F:glycerophosphodiester phosphodiesterase activity"/>
    <property type="evidence" value="ECO:0007669"/>
    <property type="project" value="UniProtKB-EC"/>
</dbReference>
<dbReference type="PANTHER" id="PTHR43620:SF7">
    <property type="entry name" value="GLYCEROPHOSPHODIESTER PHOSPHODIESTERASE GDPD5-RELATED"/>
    <property type="match status" value="1"/>
</dbReference>
<evidence type="ECO:0000256" key="6">
    <source>
        <dbReference type="ARBA" id="ARBA00047512"/>
    </source>
</evidence>
<comment type="similarity">
    <text evidence="1">Belongs to the glycerophosphoryl diester phosphodiesterase family.</text>
</comment>
<evidence type="ECO:0000256" key="3">
    <source>
        <dbReference type="ARBA" id="ARBA00022729"/>
    </source>
</evidence>
<feature type="compositionally biased region" description="Basic and acidic residues" evidence="7">
    <location>
        <begin position="586"/>
        <end position="598"/>
    </location>
</feature>
<dbReference type="GO" id="GO:0006629">
    <property type="term" value="P:lipid metabolic process"/>
    <property type="evidence" value="ECO:0007669"/>
    <property type="project" value="InterPro"/>
</dbReference>
<keyword evidence="8" id="KW-0812">Transmembrane</keyword>
<proteinExistence type="inferred from homology"/>
<dbReference type="AlphaFoldDB" id="A0A448ZMT6"/>
<comment type="catalytic activity">
    <reaction evidence="6">
        <text>a sn-glycero-3-phosphodiester + H2O = an alcohol + sn-glycerol 3-phosphate + H(+)</text>
        <dbReference type="Rhea" id="RHEA:12969"/>
        <dbReference type="ChEBI" id="CHEBI:15377"/>
        <dbReference type="ChEBI" id="CHEBI:15378"/>
        <dbReference type="ChEBI" id="CHEBI:30879"/>
        <dbReference type="ChEBI" id="CHEBI:57597"/>
        <dbReference type="ChEBI" id="CHEBI:83408"/>
        <dbReference type="EC" id="3.1.4.46"/>
    </reaction>
</comment>
<keyword evidence="5" id="KW-0378">Hydrolase</keyword>
<evidence type="ECO:0000256" key="5">
    <source>
        <dbReference type="ARBA" id="ARBA00022801"/>
    </source>
</evidence>
<dbReference type="EC" id="3.1.4.46" evidence="2"/>
<feature type="region of interest" description="Disordered" evidence="7">
    <location>
        <begin position="304"/>
        <end position="330"/>
    </location>
</feature>
<dbReference type="SUPFAM" id="SSF51695">
    <property type="entry name" value="PLC-like phosphodiesterases"/>
    <property type="match status" value="1"/>
</dbReference>
<keyword evidence="8" id="KW-1133">Transmembrane helix</keyword>
<dbReference type="PROSITE" id="PS51704">
    <property type="entry name" value="GP_PDE"/>
    <property type="match status" value="1"/>
</dbReference>
<dbReference type="PROSITE" id="PS50007">
    <property type="entry name" value="PIPLC_X_DOMAIN"/>
    <property type="match status" value="1"/>
</dbReference>
<dbReference type="Pfam" id="PF03009">
    <property type="entry name" value="GDPD"/>
    <property type="match status" value="1"/>
</dbReference>
<feature type="region of interest" description="Disordered" evidence="7">
    <location>
        <begin position="116"/>
        <end position="142"/>
    </location>
</feature>
<keyword evidence="11" id="KW-1185">Reference proteome</keyword>
<keyword evidence="8" id="KW-0472">Membrane</keyword>
<feature type="region of interest" description="Disordered" evidence="7">
    <location>
        <begin position="1"/>
        <end position="23"/>
    </location>
</feature>
<evidence type="ECO:0000313" key="10">
    <source>
        <dbReference type="EMBL" id="VEU43351.1"/>
    </source>
</evidence>
<accession>A0A448ZMT6</accession>
<keyword evidence="3" id="KW-0732">Signal</keyword>
<feature type="region of interest" description="Disordered" evidence="7">
    <location>
        <begin position="564"/>
        <end position="615"/>
    </location>
</feature>
<dbReference type="InterPro" id="IPR017946">
    <property type="entry name" value="PLC-like_Pdiesterase_TIM-brl"/>
</dbReference>
<evidence type="ECO:0000256" key="8">
    <source>
        <dbReference type="SAM" id="Phobius"/>
    </source>
</evidence>
<feature type="transmembrane region" description="Helical" evidence="8">
    <location>
        <begin position="524"/>
        <end position="547"/>
    </location>
</feature>
<dbReference type="GO" id="GO:0006071">
    <property type="term" value="P:glycerol metabolic process"/>
    <property type="evidence" value="ECO:0007669"/>
    <property type="project" value="UniProtKB-KW"/>
</dbReference>
<organism evidence="10 11">
    <name type="scientific">Pseudo-nitzschia multistriata</name>
    <dbReference type="NCBI Taxonomy" id="183589"/>
    <lineage>
        <taxon>Eukaryota</taxon>
        <taxon>Sar</taxon>
        <taxon>Stramenopiles</taxon>
        <taxon>Ochrophyta</taxon>
        <taxon>Bacillariophyta</taxon>
        <taxon>Bacillariophyceae</taxon>
        <taxon>Bacillariophycidae</taxon>
        <taxon>Bacillariales</taxon>
        <taxon>Bacillariaceae</taxon>
        <taxon>Pseudo-nitzschia</taxon>
    </lineage>
</organism>
<dbReference type="Gene3D" id="3.20.20.190">
    <property type="entry name" value="Phosphatidylinositol (PI) phosphodiesterase"/>
    <property type="match status" value="1"/>
</dbReference>
<evidence type="ECO:0000256" key="4">
    <source>
        <dbReference type="ARBA" id="ARBA00022798"/>
    </source>
</evidence>
<evidence type="ECO:0000259" key="9">
    <source>
        <dbReference type="PROSITE" id="PS51704"/>
    </source>
</evidence>
<dbReference type="OrthoDB" id="1058301at2759"/>
<evidence type="ECO:0000256" key="2">
    <source>
        <dbReference type="ARBA" id="ARBA00012247"/>
    </source>
</evidence>
<evidence type="ECO:0000256" key="7">
    <source>
        <dbReference type="SAM" id="MobiDB-lite"/>
    </source>
</evidence>
<dbReference type="PANTHER" id="PTHR43620">
    <property type="entry name" value="GLYCEROPHOSPHORYL DIESTER PHOSPHODIESTERASE"/>
    <property type="match status" value="1"/>
</dbReference>
<keyword evidence="4" id="KW-0319">Glycerol metabolism</keyword>
<evidence type="ECO:0000313" key="11">
    <source>
        <dbReference type="Proteomes" id="UP000291116"/>
    </source>
</evidence>
<reference evidence="10 11" key="1">
    <citation type="submission" date="2019-01" db="EMBL/GenBank/DDBJ databases">
        <authorList>
            <person name="Ferrante I. M."/>
        </authorList>
    </citation>
    <scope>NUCLEOTIDE SEQUENCE [LARGE SCALE GENOMIC DNA]</scope>
    <source>
        <strain evidence="10 11">B856</strain>
    </source>
</reference>
<evidence type="ECO:0000256" key="1">
    <source>
        <dbReference type="ARBA" id="ARBA00007277"/>
    </source>
</evidence>
<name>A0A448ZMT6_9STRA</name>
<dbReference type="Proteomes" id="UP000291116">
    <property type="component" value="Unassembled WGS sequence"/>
</dbReference>
<feature type="compositionally biased region" description="Basic residues" evidence="7">
    <location>
        <begin position="564"/>
        <end position="575"/>
    </location>
</feature>
<protein>
    <recommendedName>
        <fullName evidence="2">glycerophosphodiester phosphodiesterase</fullName>
        <ecNumber evidence="2">3.1.4.46</ecNumber>
    </recommendedName>
</protein>
<sequence length="615" mass="68480">MAARKRRLSGGAESNRPGAGLPRCQPFPLTVGPRAAAPAPGQRYRLHPYPQIVVAHRGASAHLPEHSLEAYRLALELGADYIEPDLVATRDGHLVAMHSLDLTQTTNVEEVFGTSRNKTRSRFKQQQQKQQQHASTGGGDSDGSHGYWVYDFTLQEIKQLRLRQRLGGGSEERSTAFDGLFEVPTLTEILQLLNDWNENVQRVWYGTLPQAEQQQQHRYPPPPRGLYAELKDFPWILQDAGINLLDRFFDHISSEQTVWEAALLRHMCDTKHLRWGEYKLPPLVLQSFEAEVLKNFTTRWEQLAGSGDVDDTDPHNTTTNDDNDDDDDKSLPVLTQKVLLDGNTTARIPLPTPPTIVLVSHDKCRDEKFWYEMGHFYRNTISGIGPDKACFFRERPHQDANDAAAPVFQYEPSVMEHAQKFNWVVHPWTERPEREFFATHPHQRRKASAAALAPFESVLDEILFLKCTVGVDGVFSESVDVAVRALGLACPTEAQGHPNAGPSCTRSNATSTDPCPSCPLGSGMLLPLGPAILFSFVLGILAALLVLRYCCGLSPSRERVPLRRRAPRIPGRRLSHLPPHTAVPAMDRDAGEQDHETDTEPAGGGVPSGNGREVL</sequence>
<dbReference type="EMBL" id="CAACVS010000536">
    <property type="protein sequence ID" value="VEU43351.1"/>
    <property type="molecule type" value="Genomic_DNA"/>
</dbReference>